<reference evidence="6 7" key="1">
    <citation type="submission" date="2019-11" db="EMBL/GenBank/DDBJ databases">
        <title>Pseudodesulfovibrio alkaliphilus, sp. nov., an alkaliphilic sulfate-reducing bacteria from mud volcano of Taman peninsula, Russia.</title>
        <authorList>
            <person name="Frolova A."/>
            <person name="Merkel A.Y."/>
            <person name="Slobodkin A.I."/>
        </authorList>
    </citation>
    <scope>NUCLEOTIDE SEQUENCE [LARGE SCALE GENOMIC DNA]</scope>
    <source>
        <strain evidence="6 7">F-1</strain>
    </source>
</reference>
<dbReference type="Pfam" id="PF12797">
    <property type="entry name" value="Fer4_2"/>
    <property type="match status" value="1"/>
</dbReference>
<dbReference type="PANTHER" id="PTHR43177:SF3">
    <property type="entry name" value="PROTEIN NRFC HOMOLOG"/>
    <property type="match status" value="1"/>
</dbReference>
<sequence>MEVKEFKIKWGMVIDIDKCTGCGACMVGCQVENNIAPMTKKDPYNYVQALTTDRDDASNKLRTLTWMNVYELSNGKVFPDHEVAYLPRPCMQCGHPACVPVCPVVATDKNEEGGIVSQIYPRCIGCRYCMAACPYHARYFNWWDPLWPEGMDKGLSPNASVRPRGVVEKCSFCHSRYLDAKNKARAEGTDPMDLADGAYNTACAEICPTKAITFGDLNNPEHKVYELAKSKNSFRLLEKLGLDPQVYYMTEREWVRMQGDNYNGGDGAASNHHG</sequence>
<dbReference type="InterPro" id="IPR017896">
    <property type="entry name" value="4Fe4S_Fe-S-bd"/>
</dbReference>
<dbReference type="GO" id="GO:0051539">
    <property type="term" value="F:4 iron, 4 sulfur cluster binding"/>
    <property type="evidence" value="ECO:0007669"/>
    <property type="project" value="UniProtKB-KW"/>
</dbReference>
<feature type="domain" description="4Fe-4S ferredoxin-type" evidence="5">
    <location>
        <begin position="81"/>
        <end position="112"/>
    </location>
</feature>
<evidence type="ECO:0000256" key="3">
    <source>
        <dbReference type="ARBA" id="ARBA00023004"/>
    </source>
</evidence>
<dbReference type="PROSITE" id="PS51379">
    <property type="entry name" value="4FE4S_FER_2"/>
    <property type="match status" value="3"/>
</dbReference>
<protein>
    <submittedName>
        <fullName evidence="6">4Fe-4S dicluster domain-containing protein</fullName>
    </submittedName>
</protein>
<dbReference type="CDD" id="cd10551">
    <property type="entry name" value="PsrB"/>
    <property type="match status" value="1"/>
</dbReference>
<dbReference type="Pfam" id="PF13247">
    <property type="entry name" value="Fer4_11"/>
    <property type="match status" value="1"/>
</dbReference>
<accession>A0A7K1KS28</accession>
<dbReference type="NCBIfam" id="NF041782">
    <property type="entry name" value="mnquin_red_QrcC"/>
    <property type="match status" value="1"/>
</dbReference>
<dbReference type="PROSITE" id="PS00198">
    <property type="entry name" value="4FE4S_FER_1"/>
    <property type="match status" value="1"/>
</dbReference>
<gene>
    <name evidence="6" type="ORF">GKC30_13910</name>
</gene>
<dbReference type="SUPFAM" id="SSF54862">
    <property type="entry name" value="4Fe-4S ferredoxins"/>
    <property type="match status" value="1"/>
</dbReference>
<dbReference type="PANTHER" id="PTHR43177">
    <property type="entry name" value="PROTEIN NRFC"/>
    <property type="match status" value="1"/>
</dbReference>
<keyword evidence="1" id="KW-0004">4Fe-4S</keyword>
<proteinExistence type="predicted"/>
<keyword evidence="4" id="KW-0411">Iron-sulfur</keyword>
<evidence type="ECO:0000256" key="2">
    <source>
        <dbReference type="ARBA" id="ARBA00022723"/>
    </source>
</evidence>
<evidence type="ECO:0000313" key="7">
    <source>
        <dbReference type="Proteomes" id="UP000461162"/>
    </source>
</evidence>
<evidence type="ECO:0000256" key="4">
    <source>
        <dbReference type="ARBA" id="ARBA00023014"/>
    </source>
</evidence>
<dbReference type="InterPro" id="IPR017900">
    <property type="entry name" value="4Fe4S_Fe_S_CS"/>
</dbReference>
<organism evidence="6 7">
    <name type="scientific">Pseudodesulfovibrio alkaliphilus</name>
    <dbReference type="NCBI Taxonomy" id="2661613"/>
    <lineage>
        <taxon>Bacteria</taxon>
        <taxon>Pseudomonadati</taxon>
        <taxon>Thermodesulfobacteriota</taxon>
        <taxon>Desulfovibrionia</taxon>
        <taxon>Desulfovibrionales</taxon>
        <taxon>Desulfovibrionaceae</taxon>
    </lineage>
</organism>
<keyword evidence="7" id="KW-1185">Reference proteome</keyword>
<evidence type="ECO:0000256" key="1">
    <source>
        <dbReference type="ARBA" id="ARBA00022485"/>
    </source>
</evidence>
<feature type="domain" description="4Fe-4S ferredoxin-type" evidence="5">
    <location>
        <begin position="10"/>
        <end position="41"/>
    </location>
</feature>
<feature type="domain" description="4Fe-4S ferredoxin-type" evidence="5">
    <location>
        <begin position="114"/>
        <end position="143"/>
    </location>
</feature>
<dbReference type="Proteomes" id="UP000461162">
    <property type="component" value="Unassembled WGS sequence"/>
</dbReference>
<dbReference type="GO" id="GO:0046872">
    <property type="term" value="F:metal ion binding"/>
    <property type="evidence" value="ECO:0007669"/>
    <property type="project" value="UniProtKB-KW"/>
</dbReference>
<dbReference type="InterPro" id="IPR050954">
    <property type="entry name" value="ET_IronSulfur_Cluster-Binding"/>
</dbReference>
<dbReference type="Gene3D" id="3.30.70.20">
    <property type="match status" value="2"/>
</dbReference>
<comment type="caution">
    <text evidence="6">The sequence shown here is derived from an EMBL/GenBank/DDBJ whole genome shotgun (WGS) entry which is preliminary data.</text>
</comment>
<evidence type="ECO:0000313" key="6">
    <source>
        <dbReference type="EMBL" id="MUM78732.1"/>
    </source>
</evidence>
<evidence type="ECO:0000259" key="5">
    <source>
        <dbReference type="PROSITE" id="PS51379"/>
    </source>
</evidence>
<keyword evidence="3" id="KW-0408">Iron</keyword>
<dbReference type="AlphaFoldDB" id="A0A7K1KS28"/>
<dbReference type="EMBL" id="WODC01000011">
    <property type="protein sequence ID" value="MUM78732.1"/>
    <property type="molecule type" value="Genomic_DNA"/>
</dbReference>
<name>A0A7K1KS28_9BACT</name>
<dbReference type="InterPro" id="IPR053552">
    <property type="entry name" value="Menaquinone_reductase_QrcC"/>
</dbReference>
<dbReference type="RefSeq" id="WP_155935580.1">
    <property type="nucleotide sequence ID" value="NZ_WODC01000011.1"/>
</dbReference>
<keyword evidence="2" id="KW-0479">Metal-binding</keyword>